<name>A0A382VFI4_9ZZZZ</name>
<evidence type="ECO:0000256" key="1">
    <source>
        <dbReference type="ARBA" id="ARBA00004141"/>
    </source>
</evidence>
<dbReference type="Gene3D" id="1.10.357.140">
    <property type="entry name" value="UbiA prenyltransferase"/>
    <property type="match status" value="1"/>
</dbReference>
<dbReference type="PANTHER" id="PTHR43448">
    <property type="entry name" value="PROTOHEME IX FARNESYLTRANSFERASE, MITOCHONDRIAL"/>
    <property type="match status" value="1"/>
</dbReference>
<organism evidence="8">
    <name type="scientific">marine metagenome</name>
    <dbReference type="NCBI Taxonomy" id="408172"/>
    <lineage>
        <taxon>unclassified sequences</taxon>
        <taxon>metagenomes</taxon>
        <taxon>ecological metagenomes</taxon>
    </lineage>
</organism>
<dbReference type="InterPro" id="IPR044878">
    <property type="entry name" value="UbiA_sf"/>
</dbReference>
<feature type="transmembrane region" description="Helical" evidence="7">
    <location>
        <begin position="49"/>
        <end position="70"/>
    </location>
</feature>
<dbReference type="PROSITE" id="PS00943">
    <property type="entry name" value="UBIA"/>
    <property type="match status" value="1"/>
</dbReference>
<proteinExistence type="predicted"/>
<evidence type="ECO:0000256" key="7">
    <source>
        <dbReference type="SAM" id="Phobius"/>
    </source>
</evidence>
<sequence>MIQITSKIKSYWELTKPDITLLVLISTFLGYFLGMQFIGSPIFHRPLVLFYLMIGSALSSAGVAILNEYIERELDAKMNRTRSRPLPSGRIVPKGALIFGIVVSVIGLLDLAFLVNLYCGILSFITITVYLFVYTPIKQKSPWNTLIGAVPGALPPVGGWLAATDIVSYQTFAIFCMLFFWQIPHVFSIAWLYRVD</sequence>
<dbReference type="InterPro" id="IPR006369">
    <property type="entry name" value="Protohaem_IX_farnesylTrfase"/>
</dbReference>
<evidence type="ECO:0000256" key="6">
    <source>
        <dbReference type="ARBA" id="ARBA00023136"/>
    </source>
</evidence>
<accession>A0A382VFI4</accession>
<dbReference type="PANTHER" id="PTHR43448:SF2">
    <property type="entry name" value="PROTOHEME IX FARNESYLTRANSFERASE, MITOCHONDRIAL"/>
    <property type="match status" value="1"/>
</dbReference>
<feature type="transmembrane region" description="Helical" evidence="7">
    <location>
        <begin position="115"/>
        <end position="133"/>
    </location>
</feature>
<evidence type="ECO:0000256" key="5">
    <source>
        <dbReference type="ARBA" id="ARBA00023133"/>
    </source>
</evidence>
<dbReference type="GO" id="GO:0016020">
    <property type="term" value="C:membrane"/>
    <property type="evidence" value="ECO:0007669"/>
    <property type="project" value="UniProtKB-SubCell"/>
</dbReference>
<comment type="subcellular location">
    <subcellularLocation>
        <location evidence="1">Membrane</location>
        <topology evidence="1">Multi-pass membrane protein</topology>
    </subcellularLocation>
</comment>
<dbReference type="CDD" id="cd13957">
    <property type="entry name" value="PT_UbiA_Cox10"/>
    <property type="match status" value="1"/>
</dbReference>
<dbReference type="GO" id="GO:0008495">
    <property type="term" value="F:protoheme IX farnesyltransferase activity"/>
    <property type="evidence" value="ECO:0007669"/>
    <property type="project" value="InterPro"/>
</dbReference>
<feature type="transmembrane region" description="Helical" evidence="7">
    <location>
        <begin position="169"/>
        <end position="193"/>
    </location>
</feature>
<evidence type="ECO:0008006" key="9">
    <source>
        <dbReference type="Google" id="ProtNLM"/>
    </source>
</evidence>
<keyword evidence="6 7" id="KW-0472">Membrane</keyword>
<reference evidence="8" key="1">
    <citation type="submission" date="2018-05" db="EMBL/GenBank/DDBJ databases">
        <authorList>
            <person name="Lanie J.A."/>
            <person name="Ng W.-L."/>
            <person name="Kazmierczak K.M."/>
            <person name="Andrzejewski T.M."/>
            <person name="Davidsen T.M."/>
            <person name="Wayne K.J."/>
            <person name="Tettelin H."/>
            <person name="Glass J.I."/>
            <person name="Rusch D."/>
            <person name="Podicherti R."/>
            <person name="Tsui H.-C.T."/>
            <person name="Winkler M.E."/>
        </authorList>
    </citation>
    <scope>NUCLEOTIDE SEQUENCE</scope>
</reference>
<evidence type="ECO:0000256" key="4">
    <source>
        <dbReference type="ARBA" id="ARBA00022989"/>
    </source>
</evidence>
<keyword evidence="4 7" id="KW-1133">Transmembrane helix</keyword>
<keyword evidence="2" id="KW-0808">Transferase</keyword>
<dbReference type="Pfam" id="PF01040">
    <property type="entry name" value="UbiA"/>
    <property type="match status" value="1"/>
</dbReference>
<evidence type="ECO:0000256" key="3">
    <source>
        <dbReference type="ARBA" id="ARBA00022692"/>
    </source>
</evidence>
<dbReference type="GO" id="GO:0006783">
    <property type="term" value="P:heme biosynthetic process"/>
    <property type="evidence" value="ECO:0007669"/>
    <property type="project" value="UniProtKB-KW"/>
</dbReference>
<dbReference type="InterPro" id="IPR000537">
    <property type="entry name" value="UbiA_prenyltransferase"/>
</dbReference>
<gene>
    <name evidence="8" type="ORF">METZ01_LOCUS398091</name>
</gene>
<feature type="transmembrane region" description="Helical" evidence="7">
    <location>
        <begin position="91"/>
        <end position="109"/>
    </location>
</feature>
<feature type="transmembrane region" description="Helical" evidence="7">
    <location>
        <begin position="145"/>
        <end position="163"/>
    </location>
</feature>
<evidence type="ECO:0000313" key="8">
    <source>
        <dbReference type="EMBL" id="SVD45237.1"/>
    </source>
</evidence>
<keyword evidence="5" id="KW-0350">Heme biosynthesis</keyword>
<protein>
    <recommendedName>
        <fullName evidence="9">Heme o synthase</fullName>
    </recommendedName>
</protein>
<dbReference type="InterPro" id="IPR030470">
    <property type="entry name" value="UbiA_prenylTrfase_CS"/>
</dbReference>
<keyword evidence="3 7" id="KW-0812">Transmembrane</keyword>
<evidence type="ECO:0000256" key="2">
    <source>
        <dbReference type="ARBA" id="ARBA00022679"/>
    </source>
</evidence>
<feature type="non-terminal residue" evidence="8">
    <location>
        <position position="196"/>
    </location>
</feature>
<feature type="transmembrane region" description="Helical" evidence="7">
    <location>
        <begin position="21"/>
        <end position="43"/>
    </location>
</feature>
<dbReference type="EMBL" id="UINC01151556">
    <property type="protein sequence ID" value="SVD45237.1"/>
    <property type="molecule type" value="Genomic_DNA"/>
</dbReference>
<dbReference type="AlphaFoldDB" id="A0A382VFI4"/>